<evidence type="ECO:0000313" key="2">
    <source>
        <dbReference type="Proteomes" id="UP000637195"/>
    </source>
</evidence>
<dbReference type="CDD" id="cd03310">
    <property type="entry name" value="CIMS_like"/>
    <property type="match status" value="1"/>
</dbReference>
<protein>
    <recommendedName>
        <fullName evidence="3">5-methyltetrahydropteroyltriglutamate--homocysteine methyltransferase</fullName>
    </recommendedName>
</protein>
<dbReference type="InterPro" id="IPR038071">
    <property type="entry name" value="UROD/MetE-like_sf"/>
</dbReference>
<sequence>MYALSMQVIFDDIGSYPLPPGVTKEWVDETISRNDKDSKLYAVMQEAMQHKLLAGVDVPTYPQFQDMNHQFLRYITDEAAVDEPYLVSENHARIIELDAILPTARKYFDEHGSRMPLRVCVTGPLELYLHEFGATDYVDVYQALARSVDRFVGKAIDASPFFQVKTISIDEPSIGINPQIMFEEEEMIKALTIASLAAASHGIDVQIHLHSPLYYHIACQTPGINVIGVESAANPQYLKLIDKKILEDTDSFLRVGVARTDIFSLTAVLNEKYNTNVWKDSERIEDVIIDMETSDVIAKRLEAAYNIFGERIRYAGPDCGLGSWPTQEMAQELLKNTRKGIDKFLGPVFTRAQYPFPGDS</sequence>
<organism evidence="1 2">
    <name type="scientific">Candidatus Argoarchaeum ethanivorans</name>
    <dbReference type="NCBI Taxonomy" id="2608793"/>
    <lineage>
        <taxon>Archaea</taxon>
        <taxon>Methanobacteriati</taxon>
        <taxon>Methanobacteriota</taxon>
        <taxon>Stenosarchaea group</taxon>
        <taxon>Methanomicrobia</taxon>
        <taxon>Methanosarcinales</taxon>
        <taxon>Methanosarcinales incertae sedis</taxon>
        <taxon>GOM Arc I cluster</taxon>
        <taxon>Candidatus Argoarchaeum</taxon>
    </lineage>
</organism>
<dbReference type="Proteomes" id="UP000637195">
    <property type="component" value="Unassembled WGS sequence"/>
</dbReference>
<proteinExistence type="predicted"/>
<dbReference type="EMBL" id="CAJHIM010000022">
    <property type="protein sequence ID" value="CAD6492157.1"/>
    <property type="molecule type" value="Genomic_DNA"/>
</dbReference>
<evidence type="ECO:0008006" key="3">
    <source>
        <dbReference type="Google" id="ProtNLM"/>
    </source>
</evidence>
<gene>
    <name evidence="1" type="ORF">ANIMEMIM_00276</name>
</gene>
<dbReference type="SUPFAM" id="SSF51726">
    <property type="entry name" value="UROD/MetE-like"/>
    <property type="match status" value="1"/>
</dbReference>
<name>A0A811TCA8_9EURY</name>
<reference evidence="1" key="1">
    <citation type="submission" date="2020-10" db="EMBL/GenBank/DDBJ databases">
        <authorList>
            <person name="Hahn C.J."/>
            <person name="Laso-Perez R."/>
            <person name="Vulcano F."/>
            <person name="Vaziourakis K.-M."/>
            <person name="Stokke R."/>
            <person name="Steen I.H."/>
            <person name="Teske A."/>
            <person name="Boetius A."/>
            <person name="Liebeke M."/>
            <person name="Amann R."/>
            <person name="Knittel K."/>
        </authorList>
    </citation>
    <scope>NUCLEOTIDE SEQUENCE</scope>
    <source>
        <strain evidence="1">Gfbio:e3339647-f889-4370-9287-4fb5cb688e4c:AG393N10_GoMArc1</strain>
    </source>
</reference>
<comment type="caution">
    <text evidence="1">The sequence shown here is derived from an EMBL/GenBank/DDBJ whole genome shotgun (WGS) entry which is preliminary data.</text>
</comment>
<evidence type="ECO:0000313" key="1">
    <source>
        <dbReference type="EMBL" id="CAD6492157.1"/>
    </source>
</evidence>
<dbReference type="NCBIfam" id="NF004712">
    <property type="entry name" value="PRK06052.1"/>
    <property type="match status" value="1"/>
</dbReference>
<dbReference type="Gene3D" id="3.20.20.210">
    <property type="match status" value="1"/>
</dbReference>
<dbReference type="AlphaFoldDB" id="A0A811TCA8"/>
<accession>A0A811TCA8</accession>